<dbReference type="HOGENOM" id="CLU_386539_0_0_1"/>
<organism evidence="3 4">
    <name type="scientific">Tetranychus urticae</name>
    <name type="common">Two-spotted spider mite</name>
    <dbReference type="NCBI Taxonomy" id="32264"/>
    <lineage>
        <taxon>Eukaryota</taxon>
        <taxon>Metazoa</taxon>
        <taxon>Ecdysozoa</taxon>
        <taxon>Arthropoda</taxon>
        <taxon>Chelicerata</taxon>
        <taxon>Arachnida</taxon>
        <taxon>Acari</taxon>
        <taxon>Acariformes</taxon>
        <taxon>Trombidiformes</taxon>
        <taxon>Prostigmata</taxon>
        <taxon>Eleutherengona</taxon>
        <taxon>Raphignathae</taxon>
        <taxon>Tetranychoidea</taxon>
        <taxon>Tetranychidae</taxon>
        <taxon>Tetranychus</taxon>
    </lineage>
</organism>
<dbReference type="InterPro" id="IPR011989">
    <property type="entry name" value="ARM-like"/>
</dbReference>
<reference evidence="4" key="1">
    <citation type="submission" date="2011-08" db="EMBL/GenBank/DDBJ databases">
        <authorList>
            <person name="Rombauts S."/>
        </authorList>
    </citation>
    <scope>NUCLEOTIDE SEQUENCE</scope>
    <source>
        <strain evidence="4">London</strain>
    </source>
</reference>
<dbReference type="AlphaFoldDB" id="T1JSL4"/>
<evidence type="ECO:0000256" key="1">
    <source>
        <dbReference type="ARBA" id="ARBA00005724"/>
    </source>
</evidence>
<name>T1JSL4_TETUR</name>
<evidence type="ECO:0000259" key="2">
    <source>
        <dbReference type="Pfam" id="PF10363"/>
    </source>
</evidence>
<accession>T1JSL4</accession>
<dbReference type="EnsemblMetazoa" id="tetur01g10950.1">
    <property type="protein sequence ID" value="tetur01g10950.1"/>
    <property type="gene ID" value="tetur01g10950"/>
</dbReference>
<dbReference type="PANTHER" id="PTHR20959:SF1">
    <property type="entry name" value="TRANSPORT AND GOLGI ORGANIZATION PROTEIN 6 HOMOLOG"/>
    <property type="match status" value="1"/>
</dbReference>
<dbReference type="SUPFAM" id="SSF48371">
    <property type="entry name" value="ARM repeat"/>
    <property type="match status" value="1"/>
</dbReference>
<dbReference type="InterPro" id="IPR016024">
    <property type="entry name" value="ARM-type_fold"/>
</dbReference>
<dbReference type="PANTHER" id="PTHR20959">
    <property type="entry name" value="TRANSPORT AND GOLGI ORGANIZATION PROTEIN 6 FAMILY MEMBER"/>
    <property type="match status" value="1"/>
</dbReference>
<reference evidence="3" key="2">
    <citation type="submission" date="2015-06" db="UniProtKB">
        <authorList>
            <consortium name="EnsemblMetazoa"/>
        </authorList>
    </citation>
    <scope>IDENTIFICATION</scope>
</reference>
<dbReference type="eggNOG" id="KOG4653">
    <property type="taxonomic scope" value="Eukaryota"/>
</dbReference>
<dbReference type="Proteomes" id="UP000015104">
    <property type="component" value="Unassembled WGS sequence"/>
</dbReference>
<protein>
    <recommendedName>
        <fullName evidence="2">RNA polymerase II assembly factor Rtp1 C-terminal domain-containing protein</fullName>
    </recommendedName>
</protein>
<keyword evidence="4" id="KW-1185">Reference proteome</keyword>
<dbReference type="Pfam" id="PF10363">
    <property type="entry name" value="RTP1_C1"/>
    <property type="match status" value="1"/>
</dbReference>
<dbReference type="InterPro" id="IPR019451">
    <property type="entry name" value="Rtp1_C1"/>
</dbReference>
<dbReference type="Gene3D" id="1.25.10.10">
    <property type="entry name" value="Leucine-rich Repeat Variant"/>
    <property type="match status" value="1"/>
</dbReference>
<comment type="similarity">
    <text evidence="1">Belongs to the Tango6 family.</text>
</comment>
<feature type="domain" description="RNA polymerase II assembly factor Rtp1 C-terminal" evidence="2">
    <location>
        <begin position="422"/>
        <end position="530"/>
    </location>
</feature>
<dbReference type="GO" id="GO:0009306">
    <property type="term" value="P:protein secretion"/>
    <property type="evidence" value="ECO:0007669"/>
    <property type="project" value="TreeGrafter"/>
</dbReference>
<dbReference type="InterPro" id="IPR039600">
    <property type="entry name" value="TANGO6/Rtp1"/>
</dbReference>
<evidence type="ECO:0000313" key="4">
    <source>
        <dbReference type="Proteomes" id="UP000015104"/>
    </source>
</evidence>
<sequence length="672" mass="76287">MNDEDFKSVAEDLSYVLIKKNGLLKFILATLVDTSFETVETMDQRFRDLSYIVTNVPAIYCDPDDFFGSLCKQVILILSTGYADRQIEQLATYIFIALYEKNQSFGKAETMKPITDAICCKESYLTLTQSIICIHRLIDLSDFDKHPFIPVFPNILAIYTLLFETASPIATAAKEIAIDILKYVDQSKYILDASLYNLKNSINLYSTGLVKIGDDEMITVIPNSNLNDVSMDDDRVLDVMVAAISAVLDECRDELKLDIYLILYEKGHLPSLNALVCISLADPMKQDLPSHIRAHPNKAIPFLTSVLRRITSDSSGSIQSMMETKNMQEEIQSVQENKMLDIKIFSGWVQAVLNRFDVKDRFQLTGEELLLLKICKVYLTKVVTSELLSNSQRLDIQRLIGEINHLHETTKHSKIDNEDKFAEAVNRLKSEFMPQRAHGLVILRNLIDAQHQSKIYHKSELFTLIKACLSDPDSYVYLAAVNALASLALAHTESCLPTLVEAYHDRDRSLRDRFSAGESLVWVCKYLGQLAHHYHRLVVDCFLTGLKDENESIRVSSLSNLGQFWSFLKNALSYCIIEIVCVVECLLKTDSSLDVKRACLMFVYIMLNGIDNPEVILDHLKQIYHIIKAIDYKSLGDEIIRVRAHQVLEAIDNLMKKLITDTISLKVSDIHL</sequence>
<proteinExistence type="inferred from homology"/>
<dbReference type="EMBL" id="CAEY01000462">
    <property type="status" value="NOT_ANNOTATED_CDS"/>
    <property type="molecule type" value="Genomic_DNA"/>
</dbReference>
<evidence type="ECO:0000313" key="3">
    <source>
        <dbReference type="EnsemblMetazoa" id="tetur01g10950.1"/>
    </source>
</evidence>